<dbReference type="Pfam" id="PF00512">
    <property type="entry name" value="HisKA"/>
    <property type="match status" value="1"/>
</dbReference>
<dbReference type="CDD" id="cd00075">
    <property type="entry name" value="HATPase"/>
    <property type="match status" value="1"/>
</dbReference>
<dbReference type="InterPro" id="IPR005467">
    <property type="entry name" value="His_kinase_dom"/>
</dbReference>
<evidence type="ECO:0000256" key="9">
    <source>
        <dbReference type="ARBA" id="ARBA00022777"/>
    </source>
</evidence>
<dbReference type="Pfam" id="PF02518">
    <property type="entry name" value="HATPase_c"/>
    <property type="match status" value="1"/>
</dbReference>
<dbReference type="PROSITE" id="PS50109">
    <property type="entry name" value="HIS_KIN"/>
    <property type="match status" value="1"/>
</dbReference>
<evidence type="ECO:0000259" key="15">
    <source>
        <dbReference type="PROSITE" id="PS50109"/>
    </source>
</evidence>
<evidence type="ECO:0000256" key="4">
    <source>
        <dbReference type="ARBA" id="ARBA00022475"/>
    </source>
</evidence>
<dbReference type="FunFam" id="1.10.287.130:FF:000001">
    <property type="entry name" value="Two-component sensor histidine kinase"/>
    <property type="match status" value="1"/>
</dbReference>
<dbReference type="InterPro" id="IPR003594">
    <property type="entry name" value="HATPase_dom"/>
</dbReference>
<evidence type="ECO:0000256" key="6">
    <source>
        <dbReference type="ARBA" id="ARBA00022679"/>
    </source>
</evidence>
<keyword evidence="8" id="KW-0547">Nucleotide-binding</keyword>
<accession>A0A6N2UI91</accession>
<keyword evidence="10" id="KW-0067">ATP-binding</keyword>
<keyword evidence="4" id="KW-1003">Cell membrane</keyword>
<evidence type="ECO:0000256" key="7">
    <source>
        <dbReference type="ARBA" id="ARBA00022692"/>
    </source>
</evidence>
<evidence type="ECO:0000256" key="2">
    <source>
        <dbReference type="ARBA" id="ARBA00004651"/>
    </source>
</evidence>
<dbReference type="GO" id="GO:0005886">
    <property type="term" value="C:plasma membrane"/>
    <property type="evidence" value="ECO:0007669"/>
    <property type="project" value="UniProtKB-SubCell"/>
</dbReference>
<dbReference type="EC" id="2.7.13.3" evidence="3"/>
<comment type="catalytic activity">
    <reaction evidence="1">
        <text>ATP + protein L-histidine = ADP + protein N-phospho-L-histidine.</text>
        <dbReference type="EC" id="2.7.13.3"/>
    </reaction>
</comment>
<name>A0A6N2UI91_9FIRM</name>
<dbReference type="PANTHER" id="PTHR45528">
    <property type="entry name" value="SENSOR HISTIDINE KINASE CPXA"/>
    <property type="match status" value="1"/>
</dbReference>
<keyword evidence="7 14" id="KW-0812">Transmembrane</keyword>
<evidence type="ECO:0000256" key="12">
    <source>
        <dbReference type="ARBA" id="ARBA00023012"/>
    </source>
</evidence>
<evidence type="ECO:0000256" key="3">
    <source>
        <dbReference type="ARBA" id="ARBA00012438"/>
    </source>
</evidence>
<feature type="transmembrane region" description="Helical" evidence="14">
    <location>
        <begin position="12"/>
        <end position="35"/>
    </location>
</feature>
<keyword evidence="11 14" id="KW-1133">Transmembrane helix</keyword>
<dbReference type="AlphaFoldDB" id="A0A6N2UI91"/>
<dbReference type="FunFam" id="3.30.565.10:FF:000013">
    <property type="entry name" value="Two-component sensor histidine kinase"/>
    <property type="match status" value="1"/>
</dbReference>
<evidence type="ECO:0000256" key="10">
    <source>
        <dbReference type="ARBA" id="ARBA00022840"/>
    </source>
</evidence>
<keyword evidence="6 16" id="KW-0808">Transferase</keyword>
<evidence type="ECO:0000256" key="5">
    <source>
        <dbReference type="ARBA" id="ARBA00022553"/>
    </source>
</evidence>
<dbReference type="PANTHER" id="PTHR45528:SF1">
    <property type="entry name" value="SENSOR HISTIDINE KINASE CPXA"/>
    <property type="match status" value="1"/>
</dbReference>
<feature type="domain" description="Histidine kinase" evidence="15">
    <location>
        <begin position="130"/>
        <end position="346"/>
    </location>
</feature>
<dbReference type="SUPFAM" id="SSF47384">
    <property type="entry name" value="Homodimeric domain of signal transducing histidine kinase"/>
    <property type="match status" value="1"/>
</dbReference>
<organism evidence="16">
    <name type="scientific">[Clostridium] nexile</name>
    <dbReference type="NCBI Taxonomy" id="29361"/>
    <lineage>
        <taxon>Bacteria</taxon>
        <taxon>Bacillati</taxon>
        <taxon>Bacillota</taxon>
        <taxon>Clostridia</taxon>
        <taxon>Lachnospirales</taxon>
        <taxon>Lachnospiraceae</taxon>
        <taxon>Tyzzerella</taxon>
    </lineage>
</organism>
<dbReference type="Gene3D" id="1.10.287.130">
    <property type="match status" value="1"/>
</dbReference>
<dbReference type="CDD" id="cd00082">
    <property type="entry name" value="HisKA"/>
    <property type="match status" value="1"/>
</dbReference>
<evidence type="ECO:0000256" key="1">
    <source>
        <dbReference type="ARBA" id="ARBA00000085"/>
    </source>
</evidence>
<sequence length="355" mass="40780">MKDDVRVFKKKILWKTAFFPGVLTIIWAISLFIISDGVLKEERQKEIVCIVGTILFFLTAYSFSLKKIIKYFDEIGAGINQLLEEENDKIQLEPELEFIEKKMNRLKITLEQRTKDAIRTEQRKNDLVGYLAHDIRTPLTSIVGYLELLNDMKQMERTQQEKYLRITYDKAKRLEKLINELFDISKLNMQTVALKKEQVNLTFMLYQMADEFYPMLEQKGQSMKMEIDEKILIYGEADKLARVFGNILKNAIAYGDAGSEITVQAAKGVENVVVTFVNRGAEIPKHQLEHIFEKFYRSDSARSTDTGNAGLGLAIAKEIVTLHGGEIWAVSNKEDTKFIVKLPILCHCDFGSEDV</sequence>
<evidence type="ECO:0000256" key="11">
    <source>
        <dbReference type="ARBA" id="ARBA00022989"/>
    </source>
</evidence>
<dbReference type="SMART" id="SM00388">
    <property type="entry name" value="HisKA"/>
    <property type="match status" value="1"/>
</dbReference>
<dbReference type="SUPFAM" id="SSF55874">
    <property type="entry name" value="ATPase domain of HSP90 chaperone/DNA topoisomerase II/histidine kinase"/>
    <property type="match status" value="1"/>
</dbReference>
<dbReference type="InterPro" id="IPR004358">
    <property type="entry name" value="Sig_transdc_His_kin-like_C"/>
</dbReference>
<dbReference type="EMBL" id="CACRTG010000021">
    <property type="protein sequence ID" value="VYT17298.1"/>
    <property type="molecule type" value="Genomic_DNA"/>
</dbReference>
<keyword evidence="9 16" id="KW-0418">Kinase</keyword>
<keyword evidence="5" id="KW-0597">Phosphoprotein</keyword>
<proteinExistence type="predicted"/>
<feature type="transmembrane region" description="Helical" evidence="14">
    <location>
        <begin position="47"/>
        <end position="65"/>
    </location>
</feature>
<gene>
    <name evidence="16" type="primary">yycG_4</name>
    <name evidence="16" type="ORF">CNLFYP112_02092</name>
</gene>
<evidence type="ECO:0000313" key="16">
    <source>
        <dbReference type="EMBL" id="VYT17298.1"/>
    </source>
</evidence>
<evidence type="ECO:0000256" key="14">
    <source>
        <dbReference type="SAM" id="Phobius"/>
    </source>
</evidence>
<protein>
    <recommendedName>
        <fullName evidence="3">histidine kinase</fullName>
        <ecNumber evidence="3">2.7.13.3</ecNumber>
    </recommendedName>
</protein>
<keyword evidence="13 14" id="KW-0472">Membrane</keyword>
<dbReference type="InterPro" id="IPR003661">
    <property type="entry name" value="HisK_dim/P_dom"/>
</dbReference>
<dbReference type="SMART" id="SM00387">
    <property type="entry name" value="HATPase_c"/>
    <property type="match status" value="1"/>
</dbReference>
<dbReference type="GO" id="GO:0000155">
    <property type="term" value="F:phosphorelay sensor kinase activity"/>
    <property type="evidence" value="ECO:0007669"/>
    <property type="project" value="InterPro"/>
</dbReference>
<comment type="subcellular location">
    <subcellularLocation>
        <location evidence="2">Cell membrane</location>
        <topology evidence="2">Multi-pass membrane protein</topology>
    </subcellularLocation>
</comment>
<dbReference type="Gene3D" id="3.30.565.10">
    <property type="entry name" value="Histidine kinase-like ATPase, C-terminal domain"/>
    <property type="match status" value="1"/>
</dbReference>
<evidence type="ECO:0000256" key="13">
    <source>
        <dbReference type="ARBA" id="ARBA00023136"/>
    </source>
</evidence>
<reference evidence="16" key="1">
    <citation type="submission" date="2019-11" db="EMBL/GenBank/DDBJ databases">
        <authorList>
            <person name="Feng L."/>
        </authorList>
    </citation>
    <scope>NUCLEOTIDE SEQUENCE</scope>
    <source>
        <strain evidence="16">CnexileLFYP112</strain>
    </source>
</reference>
<dbReference type="InterPro" id="IPR036097">
    <property type="entry name" value="HisK_dim/P_sf"/>
</dbReference>
<dbReference type="PRINTS" id="PR00344">
    <property type="entry name" value="BCTRLSENSOR"/>
</dbReference>
<evidence type="ECO:0000256" key="8">
    <source>
        <dbReference type="ARBA" id="ARBA00022741"/>
    </source>
</evidence>
<dbReference type="InterPro" id="IPR050398">
    <property type="entry name" value="HssS/ArlS-like"/>
</dbReference>
<dbReference type="InterPro" id="IPR036890">
    <property type="entry name" value="HATPase_C_sf"/>
</dbReference>
<keyword evidence="12" id="KW-0902">Two-component regulatory system</keyword>
<dbReference type="GO" id="GO:0005524">
    <property type="term" value="F:ATP binding"/>
    <property type="evidence" value="ECO:0007669"/>
    <property type="project" value="UniProtKB-KW"/>
</dbReference>